<dbReference type="SUPFAM" id="SSF52821">
    <property type="entry name" value="Rhodanese/Cell cycle control phosphatase"/>
    <property type="match status" value="1"/>
</dbReference>
<feature type="domain" description="Rhodanese" evidence="2">
    <location>
        <begin position="14"/>
        <end position="135"/>
    </location>
</feature>
<evidence type="ECO:0000256" key="1">
    <source>
        <dbReference type="ARBA" id="ARBA00023266"/>
    </source>
</evidence>
<evidence type="ECO:0000313" key="4">
    <source>
        <dbReference type="Proteomes" id="UP000248882"/>
    </source>
</evidence>
<comment type="caution">
    <text evidence="3">The sequence shown here is derived from an EMBL/GenBank/DDBJ whole genome shotgun (WGS) entry which is preliminary data.</text>
</comment>
<evidence type="ECO:0000259" key="2">
    <source>
        <dbReference type="PROSITE" id="PS50206"/>
    </source>
</evidence>
<dbReference type="GO" id="GO:0043828">
    <property type="term" value="F:tRNA 2-selenouridine synthase activity"/>
    <property type="evidence" value="ECO:0007669"/>
    <property type="project" value="InterPro"/>
</dbReference>
<sequence>MAEQLISLDEFWSLRDQYPMIDARSEGEFAQSHIPGAINIPILNNSERIVVGTLYKEKGSEEATIKGFELVGPRFHLILRETLKKFPDKKIIIYCWRGGMRSQILSWLLSMVGFEVYRLKGGYKTYRTYTFELVRKDWNLIVLGGKTGTGKTRLLQKLQESGEQIIDLEGLANHKGSSFGSIGQPAQPTVEQFENLFAEDLRRLDGKQSIWVENESKKIGRTILPQEFYAQMLSAPLIDIQKSLKERIDLIAEEYAILPADELILAVLRLKKRLGGLRTSQAIEAIVEGNHADWISNMLIYYDKAYSFDLDKHSAGKTIQLDLTGIDPDTSIKKLLDAKTKFHGKHTNPTD</sequence>
<dbReference type="RefSeq" id="WP_111318346.1">
    <property type="nucleotide sequence ID" value="NZ_QKZT01000006.1"/>
</dbReference>
<dbReference type="PANTHER" id="PTHR30401">
    <property type="entry name" value="TRNA 2-SELENOURIDINE SYNTHASE"/>
    <property type="match status" value="1"/>
</dbReference>
<protein>
    <submittedName>
        <fullName evidence="3">tRNA 2-selenouridine synthase</fullName>
    </submittedName>
</protein>
<gene>
    <name evidence="3" type="ORF">LV85_01753</name>
</gene>
<dbReference type="InterPro" id="IPR058840">
    <property type="entry name" value="AAA_SelU"/>
</dbReference>
<dbReference type="OrthoDB" id="9808735at2"/>
<dbReference type="PROSITE" id="PS50206">
    <property type="entry name" value="RHODANESE_3"/>
    <property type="match status" value="1"/>
</dbReference>
<dbReference type="InterPro" id="IPR001307">
    <property type="entry name" value="Thiosulphate_STrfase_CS"/>
</dbReference>
<dbReference type="InterPro" id="IPR036873">
    <property type="entry name" value="Rhodanese-like_dom_sf"/>
</dbReference>
<dbReference type="Pfam" id="PF00581">
    <property type="entry name" value="Rhodanese"/>
    <property type="match status" value="1"/>
</dbReference>
<dbReference type="NCBIfam" id="TIGR03167">
    <property type="entry name" value="tRNA_sel_U_synt"/>
    <property type="match status" value="1"/>
</dbReference>
<organism evidence="3 4">
    <name type="scientific">Algoriphagus chordae</name>
    <dbReference type="NCBI Taxonomy" id="237019"/>
    <lineage>
        <taxon>Bacteria</taxon>
        <taxon>Pseudomonadati</taxon>
        <taxon>Bacteroidota</taxon>
        <taxon>Cytophagia</taxon>
        <taxon>Cytophagales</taxon>
        <taxon>Cyclobacteriaceae</taxon>
        <taxon>Algoriphagus</taxon>
    </lineage>
</organism>
<accession>A0A2W7RRA4</accession>
<proteinExistence type="predicted"/>
<dbReference type="PANTHER" id="PTHR30401:SF0">
    <property type="entry name" value="TRNA 2-SELENOURIDINE SYNTHASE"/>
    <property type="match status" value="1"/>
</dbReference>
<dbReference type="NCBIfam" id="NF008752">
    <property type="entry name" value="PRK11784.1-4"/>
    <property type="match status" value="1"/>
</dbReference>
<dbReference type="NCBIfam" id="NF008750">
    <property type="entry name" value="PRK11784.1-2"/>
    <property type="match status" value="1"/>
</dbReference>
<dbReference type="InterPro" id="IPR017582">
    <property type="entry name" value="SelU"/>
</dbReference>
<dbReference type="Pfam" id="PF26341">
    <property type="entry name" value="AAA_SelU"/>
    <property type="match status" value="1"/>
</dbReference>
<dbReference type="SMART" id="SM00450">
    <property type="entry name" value="RHOD"/>
    <property type="match status" value="1"/>
</dbReference>
<keyword evidence="1" id="KW-0711">Selenium</keyword>
<dbReference type="GO" id="GO:0002098">
    <property type="term" value="P:tRNA wobble uridine modification"/>
    <property type="evidence" value="ECO:0007669"/>
    <property type="project" value="InterPro"/>
</dbReference>
<evidence type="ECO:0000313" key="3">
    <source>
        <dbReference type="EMBL" id="PZX53335.1"/>
    </source>
</evidence>
<dbReference type="Proteomes" id="UP000248882">
    <property type="component" value="Unassembled WGS sequence"/>
</dbReference>
<reference evidence="3 4" key="1">
    <citation type="submission" date="2018-06" db="EMBL/GenBank/DDBJ databases">
        <title>Genomic Encyclopedia of Archaeal and Bacterial Type Strains, Phase II (KMG-II): from individual species to whole genera.</title>
        <authorList>
            <person name="Goeker M."/>
        </authorList>
    </citation>
    <scope>NUCLEOTIDE SEQUENCE [LARGE SCALE GENOMIC DNA]</scope>
    <source>
        <strain evidence="3 4">DSM 19830</strain>
    </source>
</reference>
<dbReference type="EMBL" id="QKZT01000006">
    <property type="protein sequence ID" value="PZX53335.1"/>
    <property type="molecule type" value="Genomic_DNA"/>
</dbReference>
<name>A0A2W7RRA4_9BACT</name>
<dbReference type="InterPro" id="IPR001763">
    <property type="entry name" value="Rhodanese-like_dom"/>
</dbReference>
<dbReference type="Gene3D" id="3.40.250.10">
    <property type="entry name" value="Rhodanese-like domain"/>
    <property type="match status" value="1"/>
</dbReference>
<dbReference type="AlphaFoldDB" id="A0A2W7RRA4"/>
<dbReference type="GO" id="GO:0004792">
    <property type="term" value="F:thiosulfate-cyanide sulfurtransferase activity"/>
    <property type="evidence" value="ECO:0007669"/>
    <property type="project" value="InterPro"/>
</dbReference>
<dbReference type="PROSITE" id="PS00380">
    <property type="entry name" value="RHODANESE_1"/>
    <property type="match status" value="1"/>
</dbReference>
<keyword evidence="4" id="KW-1185">Reference proteome</keyword>